<evidence type="ECO:0000313" key="1">
    <source>
        <dbReference type="EMBL" id="GFU46175.1"/>
    </source>
</evidence>
<protein>
    <submittedName>
        <fullName evidence="1">Uncharacterized protein</fullName>
    </submittedName>
</protein>
<dbReference type="Proteomes" id="UP000887013">
    <property type="component" value="Unassembled WGS sequence"/>
</dbReference>
<name>A0A8X6QYP7_NEPPI</name>
<evidence type="ECO:0000313" key="2">
    <source>
        <dbReference type="Proteomes" id="UP000887013"/>
    </source>
</evidence>
<gene>
    <name evidence="1" type="ORF">NPIL_655881</name>
</gene>
<keyword evidence="2" id="KW-1185">Reference proteome</keyword>
<comment type="caution">
    <text evidence="1">The sequence shown here is derived from an EMBL/GenBank/DDBJ whole genome shotgun (WGS) entry which is preliminary data.</text>
</comment>
<organism evidence="1 2">
    <name type="scientific">Nephila pilipes</name>
    <name type="common">Giant wood spider</name>
    <name type="synonym">Nephila maculata</name>
    <dbReference type="NCBI Taxonomy" id="299642"/>
    <lineage>
        <taxon>Eukaryota</taxon>
        <taxon>Metazoa</taxon>
        <taxon>Ecdysozoa</taxon>
        <taxon>Arthropoda</taxon>
        <taxon>Chelicerata</taxon>
        <taxon>Arachnida</taxon>
        <taxon>Araneae</taxon>
        <taxon>Araneomorphae</taxon>
        <taxon>Entelegynae</taxon>
        <taxon>Araneoidea</taxon>
        <taxon>Nephilidae</taxon>
        <taxon>Nephila</taxon>
    </lineage>
</organism>
<proteinExistence type="predicted"/>
<dbReference type="AlphaFoldDB" id="A0A8X6QYP7"/>
<sequence length="62" mass="7443">MKPDSSDVDDEMALGRVLRFFTFFSFNDIFCLQMSRRHGDWSYSATIPQLLHRMTMWHHGFE</sequence>
<feature type="non-terminal residue" evidence="1">
    <location>
        <position position="62"/>
    </location>
</feature>
<accession>A0A8X6QYP7</accession>
<dbReference type="EMBL" id="BMAW01036870">
    <property type="protein sequence ID" value="GFU46175.1"/>
    <property type="molecule type" value="Genomic_DNA"/>
</dbReference>
<reference evidence="1" key="1">
    <citation type="submission" date="2020-08" db="EMBL/GenBank/DDBJ databases">
        <title>Multicomponent nature underlies the extraordinary mechanical properties of spider dragline silk.</title>
        <authorList>
            <person name="Kono N."/>
            <person name="Nakamura H."/>
            <person name="Mori M."/>
            <person name="Yoshida Y."/>
            <person name="Ohtoshi R."/>
            <person name="Malay A.D."/>
            <person name="Moran D.A.P."/>
            <person name="Tomita M."/>
            <person name="Numata K."/>
            <person name="Arakawa K."/>
        </authorList>
    </citation>
    <scope>NUCLEOTIDE SEQUENCE</scope>
</reference>